<sequence>MKTYAFPLLLLGTLVLNACTTYPTPQDSNLIPVKSESQQPQAKPPISVTQGSSPFIVIGYVAYLDPKLRADYISEEEYPRLITLLQNRDAKADAKATAAKGEYYILYNGASSDEAVLRYPPFGRVGYPLGYQPPPNSLERLTDDKEVAELEDQSLLSKILSGCPSKHTQGWPQLGEAFGNYAVHWNQVMVLACAERMGLKKK</sequence>
<feature type="chain" id="PRO_5045304878" description="Lipoprotein" evidence="1">
    <location>
        <begin position="19"/>
        <end position="202"/>
    </location>
</feature>
<dbReference type="RefSeq" id="WP_210221466.1">
    <property type="nucleotide sequence ID" value="NZ_CP072801.1"/>
</dbReference>
<keyword evidence="3" id="KW-1185">Reference proteome</keyword>
<proteinExistence type="predicted"/>
<accession>A0ABX7WRN6</accession>
<evidence type="ECO:0008006" key="4">
    <source>
        <dbReference type="Google" id="ProtNLM"/>
    </source>
</evidence>
<reference evidence="2 3" key="1">
    <citation type="submission" date="2021-04" db="EMBL/GenBank/DDBJ databases">
        <title>Genomics, taxonomy and metabolism of representatives of sulfur bacteria of the genus Thiothrix: Thiothrix fructosivorans QT, Thiothrix unzii A1T and three new species, Thiothrix subterranea sp. nov., Thiothrix litoralis sp. nov. and 'Candidatus Thiothrix anitrata' sp. nov.</title>
        <authorList>
            <person name="Ravin N.V."/>
            <person name="Smolyakov D."/>
            <person name="Rudenko T.S."/>
            <person name="Mardanov A.V."/>
            <person name="Beletsky A.V."/>
            <person name="Markov N.D."/>
            <person name="Fomenkov A.I."/>
            <person name="Roberts R.J."/>
            <person name="Karnachuk O.V."/>
            <person name="Novikov A."/>
            <person name="Grabovich M.Y."/>
        </authorList>
    </citation>
    <scope>NUCLEOTIDE SEQUENCE [LARGE SCALE GENOMIC DNA]</scope>
    <source>
        <strain evidence="2 3">AS</strain>
    </source>
</reference>
<dbReference type="EMBL" id="CP072801">
    <property type="protein sequence ID" value="QTR45033.1"/>
    <property type="molecule type" value="Genomic_DNA"/>
</dbReference>
<evidence type="ECO:0000313" key="2">
    <source>
        <dbReference type="EMBL" id="QTR45033.1"/>
    </source>
</evidence>
<feature type="signal peptide" evidence="1">
    <location>
        <begin position="1"/>
        <end position="18"/>
    </location>
</feature>
<gene>
    <name evidence="2" type="ORF">J9253_13560</name>
</gene>
<organism evidence="2 3">
    <name type="scientific">Thiothrix litoralis</name>
    <dbReference type="NCBI Taxonomy" id="2891210"/>
    <lineage>
        <taxon>Bacteria</taxon>
        <taxon>Pseudomonadati</taxon>
        <taxon>Pseudomonadota</taxon>
        <taxon>Gammaproteobacteria</taxon>
        <taxon>Thiotrichales</taxon>
        <taxon>Thiotrichaceae</taxon>
        <taxon>Thiothrix</taxon>
    </lineage>
</organism>
<name>A0ABX7WRN6_9GAMM</name>
<dbReference type="Proteomes" id="UP000672039">
    <property type="component" value="Chromosome"/>
</dbReference>
<evidence type="ECO:0000313" key="3">
    <source>
        <dbReference type="Proteomes" id="UP000672039"/>
    </source>
</evidence>
<protein>
    <recommendedName>
        <fullName evidence="4">Lipoprotein</fullName>
    </recommendedName>
</protein>
<keyword evidence="1" id="KW-0732">Signal</keyword>
<evidence type="ECO:0000256" key="1">
    <source>
        <dbReference type="SAM" id="SignalP"/>
    </source>
</evidence>